<dbReference type="SUPFAM" id="SSF159894">
    <property type="entry name" value="YgaC/TfoX-N like"/>
    <property type="match status" value="1"/>
</dbReference>
<protein>
    <recommendedName>
        <fullName evidence="1">TfoX N-terminal domain-containing protein</fullName>
    </recommendedName>
</protein>
<evidence type="ECO:0000259" key="1">
    <source>
        <dbReference type="Pfam" id="PF04993"/>
    </source>
</evidence>
<dbReference type="RefSeq" id="WP_006593592.1">
    <property type="nucleotide sequence ID" value="NZ_BAHD01000055.1"/>
</dbReference>
<proteinExistence type="predicted"/>
<accession>K6WCQ4</accession>
<dbReference type="Pfam" id="PF04993">
    <property type="entry name" value="TfoX_N"/>
    <property type="match status" value="1"/>
</dbReference>
<organism evidence="2 3">
    <name type="scientific">Kineosphaera limosa NBRC 100340</name>
    <dbReference type="NCBI Taxonomy" id="1184609"/>
    <lineage>
        <taxon>Bacteria</taxon>
        <taxon>Bacillati</taxon>
        <taxon>Actinomycetota</taxon>
        <taxon>Actinomycetes</taxon>
        <taxon>Micrococcales</taxon>
        <taxon>Dermatophilaceae</taxon>
        <taxon>Kineosphaera</taxon>
    </lineage>
</organism>
<sequence>MAYDEVLAHRIREILADEPDLTERAMFGGLGFMLSGHMAAAAGSGGDVMVRVDPADAAEHHASGLVEPMIMRGKEMAGWMEAPADAVATDEALAQVVGWGVAYVRTLPPKVKKPKAR</sequence>
<gene>
    <name evidence="2" type="ORF">KILIM_055_00280</name>
</gene>
<dbReference type="Proteomes" id="UP000008366">
    <property type="component" value="Unassembled WGS sequence"/>
</dbReference>
<dbReference type="AlphaFoldDB" id="K6WCQ4"/>
<dbReference type="EMBL" id="BAHD01000055">
    <property type="protein sequence ID" value="GAB97060.1"/>
    <property type="molecule type" value="Genomic_DNA"/>
</dbReference>
<dbReference type="Gene3D" id="3.30.1460.30">
    <property type="entry name" value="YgaC/TfoX-N like chaperone"/>
    <property type="match status" value="1"/>
</dbReference>
<comment type="caution">
    <text evidence="2">The sequence shown here is derived from an EMBL/GenBank/DDBJ whole genome shotgun (WGS) entry which is preliminary data.</text>
</comment>
<evidence type="ECO:0000313" key="3">
    <source>
        <dbReference type="Proteomes" id="UP000008366"/>
    </source>
</evidence>
<keyword evidence="3" id="KW-1185">Reference proteome</keyword>
<evidence type="ECO:0000313" key="2">
    <source>
        <dbReference type="EMBL" id="GAB97060.1"/>
    </source>
</evidence>
<reference evidence="2 3" key="1">
    <citation type="submission" date="2012-08" db="EMBL/GenBank/DDBJ databases">
        <title>Whole genome shotgun sequence of Kineosphaera limosa NBRC 100340.</title>
        <authorList>
            <person name="Yoshida I."/>
            <person name="Isaki S."/>
            <person name="Hosoyama A."/>
            <person name="Tsuchikane K."/>
            <person name="Katsumata H."/>
            <person name="Ando Y."/>
            <person name="Ohji S."/>
            <person name="Hamada M."/>
            <person name="Tamura T."/>
            <person name="Yamazoe A."/>
            <person name="Yamazaki S."/>
            <person name="Fujita N."/>
        </authorList>
    </citation>
    <scope>NUCLEOTIDE SEQUENCE [LARGE SCALE GENOMIC DNA]</scope>
    <source>
        <strain evidence="2 3">NBRC 100340</strain>
    </source>
</reference>
<name>K6WCQ4_9MICO</name>
<dbReference type="eggNOG" id="COG3070">
    <property type="taxonomic scope" value="Bacteria"/>
</dbReference>
<dbReference type="InterPro" id="IPR007076">
    <property type="entry name" value="TfoX_N"/>
</dbReference>
<dbReference type="STRING" id="1184609.KILIM_055_00280"/>
<dbReference type="OrthoDB" id="214902at2"/>
<feature type="domain" description="TfoX N-terminal" evidence="1">
    <location>
        <begin position="13"/>
        <end position="97"/>
    </location>
</feature>